<reference evidence="1" key="1">
    <citation type="journal article" date="2022" name="bioRxiv">
        <title>Sequencing and chromosome-scale assembly of the giantPleurodeles waltlgenome.</title>
        <authorList>
            <person name="Brown T."/>
            <person name="Elewa A."/>
            <person name="Iarovenko S."/>
            <person name="Subramanian E."/>
            <person name="Araus A.J."/>
            <person name="Petzold A."/>
            <person name="Susuki M."/>
            <person name="Suzuki K.-i.T."/>
            <person name="Hayashi T."/>
            <person name="Toyoda A."/>
            <person name="Oliveira C."/>
            <person name="Osipova E."/>
            <person name="Leigh N.D."/>
            <person name="Simon A."/>
            <person name="Yun M.H."/>
        </authorList>
    </citation>
    <scope>NUCLEOTIDE SEQUENCE</scope>
    <source>
        <strain evidence="1">20211129_DDA</strain>
        <tissue evidence="1">Liver</tissue>
    </source>
</reference>
<dbReference type="GO" id="GO:0006364">
    <property type="term" value="P:rRNA processing"/>
    <property type="evidence" value="ECO:0007669"/>
    <property type="project" value="InterPro"/>
</dbReference>
<dbReference type="GO" id="GO:0000387">
    <property type="term" value="P:spliceosomal snRNP assembly"/>
    <property type="evidence" value="ECO:0007669"/>
    <property type="project" value="InterPro"/>
</dbReference>
<dbReference type="GO" id="GO:0032797">
    <property type="term" value="C:SMN complex"/>
    <property type="evidence" value="ECO:0007669"/>
    <property type="project" value="InterPro"/>
</dbReference>
<evidence type="ECO:0000313" key="1">
    <source>
        <dbReference type="EMBL" id="KAJ1185851.1"/>
    </source>
</evidence>
<dbReference type="PANTHER" id="PTHR15571:SF2">
    <property type="entry name" value="GEM-ASSOCIATED PROTEIN 4"/>
    <property type="match status" value="1"/>
</dbReference>
<dbReference type="InterPro" id="IPR033265">
    <property type="entry name" value="GEMIN4"/>
</dbReference>
<organism evidence="1 2">
    <name type="scientific">Pleurodeles waltl</name>
    <name type="common">Iberian ribbed newt</name>
    <dbReference type="NCBI Taxonomy" id="8319"/>
    <lineage>
        <taxon>Eukaryota</taxon>
        <taxon>Metazoa</taxon>
        <taxon>Chordata</taxon>
        <taxon>Craniata</taxon>
        <taxon>Vertebrata</taxon>
        <taxon>Euteleostomi</taxon>
        <taxon>Amphibia</taxon>
        <taxon>Batrachia</taxon>
        <taxon>Caudata</taxon>
        <taxon>Salamandroidea</taxon>
        <taxon>Salamandridae</taxon>
        <taxon>Pleurodelinae</taxon>
        <taxon>Pleurodeles</taxon>
    </lineage>
</organism>
<accession>A0AAV7UB33</accession>
<proteinExistence type="predicted"/>
<evidence type="ECO:0000313" key="2">
    <source>
        <dbReference type="Proteomes" id="UP001066276"/>
    </source>
</evidence>
<dbReference type="PANTHER" id="PTHR15571">
    <property type="entry name" value="GEM-ASSOCIATED PROTEIN 4"/>
    <property type="match status" value="1"/>
</dbReference>
<keyword evidence="2" id="KW-1185">Reference proteome</keyword>
<evidence type="ECO:0008006" key="3">
    <source>
        <dbReference type="Google" id="ProtNLM"/>
    </source>
</evidence>
<dbReference type="EMBL" id="JANPWB010000005">
    <property type="protein sequence ID" value="KAJ1185851.1"/>
    <property type="molecule type" value="Genomic_DNA"/>
</dbReference>
<dbReference type="AlphaFoldDB" id="A0AAV7UB33"/>
<protein>
    <recommendedName>
        <fullName evidence="3">Gem-associated protein 4</fullName>
    </recommendedName>
</protein>
<dbReference type="Proteomes" id="UP001066276">
    <property type="component" value="Chromosome 3_1"/>
</dbReference>
<name>A0AAV7UB33_PLEWA</name>
<gene>
    <name evidence="1" type="ORF">NDU88_002638</name>
</gene>
<sequence>MDSGPWDVREEIAVLQGGFLLAEKQYNPKRLIHLDKSDWALIGQPIIHAVEEICTEKGPSQNWKKRFLAIIWAKILDCCSEAALPPESRDVDKKWKEDLFFSVGNMLPSLNHTPLFELLKTMKTYRMYAELLLVLPDDICSKEARSLVEHVLEETSVEDIVLFLDVWWEILKHTEEPDDDMVIAFRTLAQQYAFDSSDGFIQNPKRFKCDPQVLRLAPHSACVLSFFLEGLKQMKTCILPLKQKCYALANLADTLLAPEFHDQQPTLLSMEQYLAKLANLVTAWNSDVQSSYHHSSLSEKLKEAERQVRAVERPTKFTLTPDVKSLGLMVLNDLLICWGSELQCVATGDTSNSYESYRTAESLSSLLEKLNSSEHECEPSGDDTSPGVVKEVKYNIVNLLQKLATGRKVDVDLLSSITMNVITEKMYRHKEACLVFASKSEWALSTEWVNCLEENRALFCEPDLLIALLETVMASVGSGQEQIQRTSMAMGAILTCFSELSLTHKNKVLSAVLSTWGEKGLSQKLNTFMAGFQEELNMAFNQITQSSTDSGLAKAVSAVARLALLHPETTVRKACYTAVGNLGAHTFLSQIIGSLPALSFRDPQNSNASLLVNCLRDTSWGNFSSDKEERQFLAFLTSLMKPSQTTVESSSVVLLGPGEVITTLVLPYLTSDFTNVTLCLQILNTALSVELPADNKGRHWVMSCSPFPLLLSLCRLLNEFTKYWQNTDTPQCLSIECKDLIIDALEKLCDLVQLEATAFSETWNKSLFWLHRKMEHLDWTVGLRLKPLFGDHFKNEVPASLFEVCTLCENDWTPLHLPEYGPGTGLLAWMECCSISATMKDQMLSLLAVNTKNPEDVNYFSKGFLVALIQVFPWCNSREWDLLSQVVKSLLQRQLLHVPYTLEYVQFMPLLNLRPFAHDLQFSVLLLRGFQLLCSTSCSDWLPVEGWKHAARLYCSNIASMLESVKAVLSMHDQKEGVKDQDLLQEALFVYTQAFCHVLHIVAMMPPDTCEPLYFLSLEILCLYEATGASDTSTNSLLRRANERHFLHSITENVTNKEQRITLLQKISKLK</sequence>
<comment type="caution">
    <text evidence="1">The sequence shown here is derived from an EMBL/GenBank/DDBJ whole genome shotgun (WGS) entry which is preliminary data.</text>
</comment>